<reference evidence="2" key="1">
    <citation type="submission" date="2020-07" db="EMBL/GenBank/DDBJ databases">
        <title>The High-quality genome of the commercially important snow crab, Chionoecetes opilio.</title>
        <authorList>
            <person name="Jeong J.-H."/>
            <person name="Ryu S."/>
        </authorList>
    </citation>
    <scope>NUCLEOTIDE SEQUENCE</scope>
    <source>
        <strain evidence="2">MADBK_172401_WGS</strain>
        <tissue evidence="2">Digestive gland</tissue>
    </source>
</reference>
<organism evidence="2 3">
    <name type="scientific">Chionoecetes opilio</name>
    <name type="common">Atlantic snow crab</name>
    <name type="synonym">Cancer opilio</name>
    <dbReference type="NCBI Taxonomy" id="41210"/>
    <lineage>
        <taxon>Eukaryota</taxon>
        <taxon>Metazoa</taxon>
        <taxon>Ecdysozoa</taxon>
        <taxon>Arthropoda</taxon>
        <taxon>Crustacea</taxon>
        <taxon>Multicrustacea</taxon>
        <taxon>Malacostraca</taxon>
        <taxon>Eumalacostraca</taxon>
        <taxon>Eucarida</taxon>
        <taxon>Decapoda</taxon>
        <taxon>Pleocyemata</taxon>
        <taxon>Brachyura</taxon>
        <taxon>Eubrachyura</taxon>
        <taxon>Majoidea</taxon>
        <taxon>Majidae</taxon>
        <taxon>Chionoecetes</taxon>
    </lineage>
</organism>
<gene>
    <name evidence="2" type="ORF">GWK47_039546</name>
</gene>
<dbReference type="InterPro" id="IPR036691">
    <property type="entry name" value="Endo/exonu/phosph_ase_sf"/>
</dbReference>
<accession>A0A8J4YBH4</accession>
<dbReference type="Gene3D" id="3.60.10.10">
    <property type="entry name" value="Endonuclease/exonuclease/phosphatase"/>
    <property type="match status" value="1"/>
</dbReference>
<keyword evidence="3" id="KW-1185">Reference proteome</keyword>
<dbReference type="SUPFAM" id="SSF56219">
    <property type="entry name" value="DNase I-like"/>
    <property type="match status" value="1"/>
</dbReference>
<name>A0A8J4YBH4_CHIOP</name>
<feature type="region of interest" description="Disordered" evidence="1">
    <location>
        <begin position="1"/>
        <end position="20"/>
    </location>
</feature>
<evidence type="ECO:0000256" key="1">
    <source>
        <dbReference type="SAM" id="MobiDB-lite"/>
    </source>
</evidence>
<dbReference type="Proteomes" id="UP000770661">
    <property type="component" value="Unassembled WGS sequence"/>
</dbReference>
<evidence type="ECO:0000313" key="2">
    <source>
        <dbReference type="EMBL" id="KAG0724943.1"/>
    </source>
</evidence>
<dbReference type="OrthoDB" id="6378051at2759"/>
<dbReference type="AlphaFoldDB" id="A0A8J4YBH4"/>
<comment type="caution">
    <text evidence="2">The sequence shown here is derived from an EMBL/GenBank/DDBJ whole genome shotgun (WGS) entry which is preliminary data.</text>
</comment>
<sequence length="245" mass="27286">MTANSATHPGATPPRRQALGNPTIISANVRGFQTNFGDLTYSHVLPHSPDIIATTETFLNSSVPDNFGQIGGYSSWFRRDRAQGTFGGVTVCFRNSLPVQALPVDLPAHMEMMFFKFIVTCRPLATLGSSDHLAVLTKIKLTIDRDEARWQVTFAPDKTQAVLISHRQDAVNWDQHAILLKGRKIHLQESVNILGVQFDSGFKLHQPRQEGRQGCCLETELHPTRRANSWTLRESAPLYKSQVAP</sequence>
<dbReference type="EMBL" id="JACEEZ010006216">
    <property type="protein sequence ID" value="KAG0724943.1"/>
    <property type="molecule type" value="Genomic_DNA"/>
</dbReference>
<protein>
    <submittedName>
        <fullName evidence="2">Uncharacterized protein</fullName>
    </submittedName>
</protein>
<evidence type="ECO:0000313" key="3">
    <source>
        <dbReference type="Proteomes" id="UP000770661"/>
    </source>
</evidence>
<proteinExistence type="predicted"/>